<evidence type="ECO:0000256" key="1">
    <source>
        <dbReference type="SAM" id="MobiDB-lite"/>
    </source>
</evidence>
<keyword evidence="3" id="KW-1185">Reference proteome</keyword>
<dbReference type="EMBL" id="CP000011">
    <property type="protein sequence ID" value="AAY59220.1"/>
    <property type="molecule type" value="Genomic_DNA"/>
</dbReference>
<sequence>MKPACAPDNRRAISKYRRDACRRLKNRDTTEHCARPRIDAARRGGSRLRAGRPQPPSHPSGMARHLTVILTQ</sequence>
<dbReference type="AlphaFoldDB" id="A0A0H2XDD8"/>
<dbReference type="HOGENOM" id="CLU_2714610_0_0_4"/>
<evidence type="ECO:0000313" key="3">
    <source>
        <dbReference type="Proteomes" id="UP000006693"/>
    </source>
</evidence>
<dbReference type="Proteomes" id="UP000006693">
    <property type="component" value="Chromosome 2"/>
</dbReference>
<organism evidence="2 3">
    <name type="scientific">Burkholderia mallei (strain ATCC 23344)</name>
    <dbReference type="NCBI Taxonomy" id="243160"/>
    <lineage>
        <taxon>Bacteria</taxon>
        <taxon>Pseudomonadati</taxon>
        <taxon>Pseudomonadota</taxon>
        <taxon>Betaproteobacteria</taxon>
        <taxon>Burkholderiales</taxon>
        <taxon>Burkholderiaceae</taxon>
        <taxon>Burkholderia</taxon>
        <taxon>pseudomallei group</taxon>
    </lineage>
</organism>
<gene>
    <name evidence="2" type="ordered locus">BMAA1734</name>
</gene>
<name>A0A0H2XDD8_BURMA</name>
<feature type="region of interest" description="Disordered" evidence="1">
    <location>
        <begin position="38"/>
        <end position="72"/>
    </location>
</feature>
<evidence type="ECO:0000313" key="2">
    <source>
        <dbReference type="EMBL" id="AAY59220.1"/>
    </source>
</evidence>
<proteinExistence type="predicted"/>
<dbReference type="KEGG" id="bma:BMAA1734"/>
<accession>A0A0H2XDD8</accession>
<reference evidence="2 3" key="1">
    <citation type="journal article" date="2004" name="Proc. Natl. Acad. Sci. U.S.A.">
        <title>Structural flexibility in the Burkholderia mallei genome.</title>
        <authorList>
            <person name="Nierman W.C."/>
            <person name="DeShazer D."/>
            <person name="Kim H.S."/>
            <person name="Tettelin H."/>
            <person name="Nelson K.E."/>
            <person name="Feldblyum T."/>
            <person name="Ulrich R.L."/>
            <person name="Ronning C.M."/>
            <person name="Brinkac L.M."/>
            <person name="Daugherty S.C."/>
            <person name="Davidsen T.D."/>
            <person name="Deboy R.T."/>
            <person name="Dimitrov G."/>
            <person name="Dodson R.J."/>
            <person name="Durkin A.S."/>
            <person name="Gwinn M.L."/>
            <person name="Haft D.H."/>
            <person name="Khouri H."/>
            <person name="Kolonay J.F."/>
            <person name="Madupu R."/>
            <person name="Mohammoud Y."/>
            <person name="Nelson W.C."/>
            <person name="Radune D."/>
            <person name="Romero C.M."/>
            <person name="Sarria S."/>
            <person name="Selengut J."/>
            <person name="Shamblin C."/>
            <person name="Sullivan S.A."/>
            <person name="White O."/>
            <person name="Yu Y."/>
            <person name="Zafar N."/>
            <person name="Zhou L."/>
            <person name="Fraser C.M."/>
        </authorList>
    </citation>
    <scope>NUCLEOTIDE SEQUENCE [LARGE SCALE GENOMIC DNA]</scope>
    <source>
        <strain evidence="2 3">ATCC 23344</strain>
    </source>
</reference>
<protein>
    <submittedName>
        <fullName evidence="2">Uncharacterized protein</fullName>
    </submittedName>
</protein>